<name>A0A7J7EIG4_DICBM</name>
<dbReference type="Gene3D" id="3.30.1330.20">
    <property type="entry name" value="Tubulin/FtsZ, C-terminal domain"/>
    <property type="match status" value="1"/>
</dbReference>
<dbReference type="GO" id="GO:0005525">
    <property type="term" value="F:GTP binding"/>
    <property type="evidence" value="ECO:0007669"/>
    <property type="project" value="UniProtKB-KW"/>
</dbReference>
<protein>
    <recommendedName>
        <fullName evidence="7">Tubulin/FtsZ 2-layer sandwich domain-containing protein</fullName>
    </recommendedName>
</protein>
<keyword evidence="2" id="KW-0493">Microtubule</keyword>
<keyword evidence="4" id="KW-0378">Hydrolase</keyword>
<dbReference type="AlphaFoldDB" id="A0A7J7EIG4"/>
<evidence type="ECO:0000259" key="7">
    <source>
        <dbReference type="Pfam" id="PF03953"/>
    </source>
</evidence>
<comment type="caution">
    <text evidence="8">The sequence shown here is derived from an EMBL/GenBank/DDBJ whole genome shotgun (WGS) entry which is preliminary data.</text>
</comment>
<dbReference type="InterPro" id="IPR037103">
    <property type="entry name" value="Tubulin/FtsZ-like_C"/>
</dbReference>
<evidence type="ECO:0000256" key="4">
    <source>
        <dbReference type="ARBA" id="ARBA00022801"/>
    </source>
</evidence>
<dbReference type="EMBL" id="JACDTQ010002833">
    <property type="protein sequence ID" value="KAF5915612.1"/>
    <property type="molecule type" value="Genomic_DNA"/>
</dbReference>
<evidence type="ECO:0000313" key="9">
    <source>
        <dbReference type="Proteomes" id="UP000551758"/>
    </source>
</evidence>
<dbReference type="InterPro" id="IPR000217">
    <property type="entry name" value="Tubulin"/>
</dbReference>
<dbReference type="GO" id="GO:0005874">
    <property type="term" value="C:microtubule"/>
    <property type="evidence" value="ECO:0007669"/>
    <property type="project" value="UniProtKB-KW"/>
</dbReference>
<gene>
    <name evidence="8" type="ORF">HPG69_015232</name>
</gene>
<dbReference type="Proteomes" id="UP000551758">
    <property type="component" value="Unassembled WGS sequence"/>
</dbReference>
<feature type="domain" description="Tubulin/FtsZ 2-layer sandwich" evidence="7">
    <location>
        <begin position="3"/>
        <end position="102"/>
    </location>
</feature>
<dbReference type="PRINTS" id="PR01162">
    <property type="entry name" value="ALPHATUBULIN"/>
</dbReference>
<dbReference type="GO" id="GO:0005200">
    <property type="term" value="F:structural constituent of cytoskeleton"/>
    <property type="evidence" value="ECO:0007669"/>
    <property type="project" value="InterPro"/>
</dbReference>
<evidence type="ECO:0000256" key="2">
    <source>
        <dbReference type="ARBA" id="ARBA00022701"/>
    </source>
</evidence>
<comment type="similarity">
    <text evidence="1">Belongs to the tubulin family.</text>
</comment>
<organism evidence="8 9">
    <name type="scientific">Diceros bicornis minor</name>
    <name type="common">South-central black rhinoceros</name>
    <dbReference type="NCBI Taxonomy" id="77932"/>
    <lineage>
        <taxon>Eukaryota</taxon>
        <taxon>Metazoa</taxon>
        <taxon>Chordata</taxon>
        <taxon>Craniata</taxon>
        <taxon>Vertebrata</taxon>
        <taxon>Euteleostomi</taxon>
        <taxon>Mammalia</taxon>
        <taxon>Eutheria</taxon>
        <taxon>Laurasiatheria</taxon>
        <taxon>Perissodactyla</taxon>
        <taxon>Rhinocerotidae</taxon>
        <taxon>Diceros</taxon>
    </lineage>
</organism>
<dbReference type="InterPro" id="IPR002452">
    <property type="entry name" value="Alpha_tubulin"/>
</dbReference>
<comment type="catalytic activity">
    <reaction evidence="6">
        <text>GTP + H2O = GDP + phosphate + H(+)</text>
        <dbReference type="Rhea" id="RHEA:19669"/>
        <dbReference type="ChEBI" id="CHEBI:15377"/>
        <dbReference type="ChEBI" id="CHEBI:15378"/>
        <dbReference type="ChEBI" id="CHEBI:37565"/>
        <dbReference type="ChEBI" id="CHEBI:43474"/>
        <dbReference type="ChEBI" id="CHEBI:58189"/>
    </reaction>
    <physiologicalReaction direction="left-to-right" evidence="6">
        <dbReference type="Rhea" id="RHEA:19670"/>
    </physiologicalReaction>
</comment>
<evidence type="ECO:0000256" key="5">
    <source>
        <dbReference type="ARBA" id="ARBA00023134"/>
    </source>
</evidence>
<dbReference type="GO" id="GO:0016787">
    <property type="term" value="F:hydrolase activity"/>
    <property type="evidence" value="ECO:0007669"/>
    <property type="project" value="UniProtKB-KW"/>
</dbReference>
<evidence type="ECO:0000313" key="8">
    <source>
        <dbReference type="EMBL" id="KAF5915612.1"/>
    </source>
</evidence>
<keyword evidence="3" id="KW-0547">Nucleotide-binding</keyword>
<evidence type="ECO:0000256" key="6">
    <source>
        <dbReference type="ARBA" id="ARBA00049117"/>
    </source>
</evidence>
<proteinExistence type="inferred from homology"/>
<dbReference type="InterPro" id="IPR018316">
    <property type="entry name" value="Tubulin/FtsZ_2-layer-sand-dom"/>
</dbReference>
<evidence type="ECO:0000256" key="1">
    <source>
        <dbReference type="ARBA" id="ARBA00009636"/>
    </source>
</evidence>
<accession>A0A7J7EIG4</accession>
<dbReference type="InterPro" id="IPR008280">
    <property type="entry name" value="Tub_FtsZ_C"/>
</dbReference>
<sequence>MAKITNVCFEPANQMFKCDPCHGKSMACCMLYGGTWSRKTSVQPSPPLRPSAPSKNGNVFISLLVGINYQPSTVIPRGDLAKVQRAVCMLSNTTAITEAWARPDHEFDLRFTKRAFVHCRGVTDFTLSGGRGLVGSPSPNPTPDALPALPSEAPLGVSGEPWFLSGSFDHESRPLFLVVGVSFFAAGTCPAACEAPAALPVSCRRAELFPRCRGVDGRKLPPKGQRRRAHVCDSAGVQGPWDGTRPAATACFRLPAPEASAWRFRVSMVPISAARCTSRDFCGAAMARP</sequence>
<keyword evidence="9" id="KW-1185">Reference proteome</keyword>
<dbReference type="GO" id="GO:0007017">
    <property type="term" value="P:microtubule-based process"/>
    <property type="evidence" value="ECO:0007669"/>
    <property type="project" value="InterPro"/>
</dbReference>
<evidence type="ECO:0000256" key="3">
    <source>
        <dbReference type="ARBA" id="ARBA00022741"/>
    </source>
</evidence>
<reference evidence="8 9" key="1">
    <citation type="journal article" date="2020" name="Mol. Biol. Evol.">
        <title>Interspecific Gene Flow and the Evolution of Specialization in Black and White Rhinoceros.</title>
        <authorList>
            <person name="Moodley Y."/>
            <person name="Westbury M.V."/>
            <person name="Russo I.M."/>
            <person name="Gopalakrishnan S."/>
            <person name="Rakotoarivelo A."/>
            <person name="Olsen R.A."/>
            <person name="Prost S."/>
            <person name="Tunstall T."/>
            <person name="Ryder O.A."/>
            <person name="Dalen L."/>
            <person name="Bruford M.W."/>
        </authorList>
    </citation>
    <scope>NUCLEOTIDE SEQUENCE [LARGE SCALE GENOMIC DNA]</scope>
    <source>
        <strain evidence="8">SBR-YM</strain>
        <tissue evidence="8">Skin</tissue>
    </source>
</reference>
<keyword evidence="5" id="KW-0342">GTP-binding</keyword>
<dbReference type="SUPFAM" id="SSF55307">
    <property type="entry name" value="Tubulin C-terminal domain-like"/>
    <property type="match status" value="1"/>
</dbReference>
<dbReference type="Pfam" id="PF03953">
    <property type="entry name" value="Tubulin_C"/>
    <property type="match status" value="1"/>
</dbReference>
<dbReference type="PANTHER" id="PTHR11588">
    <property type="entry name" value="TUBULIN"/>
    <property type="match status" value="1"/>
</dbReference>